<dbReference type="RefSeq" id="XP_018254747.1">
    <property type="nucleotide sequence ID" value="XM_018402109.1"/>
</dbReference>
<dbReference type="VEuPathDB" id="FungiDB:FOXG_21754"/>
<keyword evidence="1" id="KW-1133">Transmembrane helix</keyword>
<sequence>MLKRLKACFSLAAHITLAIVLIAVGTTLLNDSKNEKEGIFKVELGRNLLHRGLSIPTENIPSQATEVVKGADGVVKQATVAVAQATHVVQDIQSKVTSAIAAGETLLNKLVPEALAVGTTTGCVEYGDGHSDCVSFPLGDDKTFNIISNLSNEAGSLVNQLHRLPSLKSLFIAGLVCFAISCAYAVVNAVVMILPIASNGLPLKNLICIILSICTCGIFTCFMTLVIIIWLSGRGLAELPKASFHSGTAFWVSIVALVSSASHFVCVVLEKFLGA</sequence>
<feature type="transmembrane region" description="Helical" evidence="1">
    <location>
        <begin position="7"/>
        <end position="29"/>
    </location>
</feature>
<proteinExistence type="predicted"/>
<evidence type="ECO:0000256" key="1">
    <source>
        <dbReference type="SAM" id="Phobius"/>
    </source>
</evidence>
<keyword evidence="1" id="KW-0812">Transmembrane</keyword>
<feature type="transmembrane region" description="Helical" evidence="1">
    <location>
        <begin position="250"/>
        <end position="269"/>
    </location>
</feature>
<reference evidence="2" key="2">
    <citation type="journal article" date="2010" name="Nature">
        <title>Comparative genomics reveals mobile pathogenicity chromosomes in Fusarium.</title>
        <authorList>
            <person name="Ma L.J."/>
            <person name="van der Does H.C."/>
            <person name="Borkovich K.A."/>
            <person name="Coleman J.J."/>
            <person name="Daboussi M.J."/>
            <person name="Di Pietro A."/>
            <person name="Dufresne M."/>
            <person name="Freitag M."/>
            <person name="Grabherr M."/>
            <person name="Henrissat B."/>
            <person name="Houterman P.M."/>
            <person name="Kang S."/>
            <person name="Shim W.B."/>
            <person name="Woloshuk C."/>
            <person name="Xie X."/>
            <person name="Xu J.R."/>
            <person name="Antoniw J."/>
            <person name="Baker S.E."/>
            <person name="Bluhm B.H."/>
            <person name="Breakspear A."/>
            <person name="Brown D.W."/>
            <person name="Butchko R.A."/>
            <person name="Chapman S."/>
            <person name="Coulson R."/>
            <person name="Coutinho P.M."/>
            <person name="Danchin E.G."/>
            <person name="Diener A."/>
            <person name="Gale L.R."/>
            <person name="Gardiner D.M."/>
            <person name="Goff S."/>
            <person name="Hammond-Kosack K.E."/>
            <person name="Hilburn K."/>
            <person name="Hua-Van A."/>
            <person name="Jonkers W."/>
            <person name="Kazan K."/>
            <person name="Kodira C.D."/>
            <person name="Koehrsen M."/>
            <person name="Kumar L."/>
            <person name="Lee Y.H."/>
            <person name="Li L."/>
            <person name="Manners J.M."/>
            <person name="Miranda-Saavedra D."/>
            <person name="Mukherjee M."/>
            <person name="Park G."/>
            <person name="Park J."/>
            <person name="Park S.Y."/>
            <person name="Proctor R.H."/>
            <person name="Regev A."/>
            <person name="Ruiz-Roldan M.C."/>
            <person name="Sain D."/>
            <person name="Sakthikumar S."/>
            <person name="Sykes S."/>
            <person name="Schwartz D.C."/>
            <person name="Turgeon B.G."/>
            <person name="Wapinski I."/>
            <person name="Yoder O."/>
            <person name="Young S."/>
            <person name="Zeng Q."/>
            <person name="Zhou S."/>
            <person name="Galagan J."/>
            <person name="Cuomo C.A."/>
            <person name="Kistler H.C."/>
            <person name="Rep M."/>
        </authorList>
    </citation>
    <scope>NUCLEOTIDE SEQUENCE [LARGE SCALE GENOMIC DNA]</scope>
    <source>
        <strain evidence="2">4287</strain>
    </source>
</reference>
<accession>A0A0J9WTV7</accession>
<gene>
    <name evidence="2" type="ORF">FOXG_21754</name>
</gene>
<evidence type="ECO:0000313" key="3">
    <source>
        <dbReference type="Proteomes" id="UP000009097"/>
    </source>
</evidence>
<keyword evidence="1" id="KW-0472">Membrane</keyword>
<dbReference type="GeneID" id="28962460"/>
<organism evidence="2 3">
    <name type="scientific">Fusarium oxysporum f. sp. lycopersici (strain 4287 / CBS 123668 / FGSC 9935 / NRRL 34936)</name>
    <name type="common">Fusarium vascular wilt of tomato</name>
    <dbReference type="NCBI Taxonomy" id="426428"/>
    <lineage>
        <taxon>Eukaryota</taxon>
        <taxon>Fungi</taxon>
        <taxon>Dikarya</taxon>
        <taxon>Ascomycota</taxon>
        <taxon>Pezizomycotina</taxon>
        <taxon>Sordariomycetes</taxon>
        <taxon>Hypocreomycetidae</taxon>
        <taxon>Hypocreales</taxon>
        <taxon>Nectriaceae</taxon>
        <taxon>Fusarium</taxon>
        <taxon>Fusarium oxysporum species complex</taxon>
    </lineage>
</organism>
<dbReference type="EMBL" id="DS231720">
    <property type="protein sequence ID" value="KNB16702.1"/>
    <property type="molecule type" value="Genomic_DNA"/>
</dbReference>
<dbReference type="OrthoDB" id="5057964at2759"/>
<name>A0A0J9WTV7_FUSO4</name>
<dbReference type="AlphaFoldDB" id="A0A0J9WTV7"/>
<protein>
    <submittedName>
        <fullName evidence="2">Uncharacterized protein</fullName>
    </submittedName>
</protein>
<feature type="transmembrane region" description="Helical" evidence="1">
    <location>
        <begin position="206"/>
        <end position="230"/>
    </location>
</feature>
<evidence type="ECO:0000313" key="2">
    <source>
        <dbReference type="EMBL" id="KNB16702.1"/>
    </source>
</evidence>
<dbReference type="KEGG" id="fox:FOXG_21754"/>
<dbReference type="Proteomes" id="UP000009097">
    <property type="component" value="Unassembled WGS sequence"/>
</dbReference>
<reference evidence="2" key="1">
    <citation type="submission" date="2007-04" db="EMBL/GenBank/DDBJ databases">
        <authorList>
            <consortium name="The Broad Institute Genome Sequencing Platform"/>
            <person name="Birren B."/>
            <person name="Lander E."/>
            <person name="Galagan J."/>
            <person name="Nusbaum C."/>
            <person name="Devon K."/>
            <person name="Ma L.-J."/>
            <person name="Jaffe D."/>
            <person name="Butler J."/>
            <person name="Alvarez P."/>
            <person name="Gnerre S."/>
            <person name="Grabherr M."/>
            <person name="Kleber M."/>
            <person name="Mauceli E."/>
            <person name="Brockman W."/>
            <person name="MacCallum I.A."/>
            <person name="Young S."/>
            <person name="LaButti K."/>
            <person name="DeCaprio D."/>
            <person name="Crawford M."/>
            <person name="Koehrsen M."/>
            <person name="Engels R."/>
            <person name="Montgomery P."/>
            <person name="Pearson M."/>
            <person name="Howarth C."/>
            <person name="Larson L."/>
            <person name="White J."/>
            <person name="O'Leary S."/>
            <person name="Kodira C."/>
            <person name="Zeng Q."/>
            <person name="Yandava C."/>
            <person name="Alvarado L."/>
            <person name="Kistler C."/>
            <person name="Shim W.-B."/>
            <person name="Kang S."/>
            <person name="Woloshuk C."/>
        </authorList>
    </citation>
    <scope>NUCLEOTIDE SEQUENCE</scope>
    <source>
        <strain evidence="2">4287</strain>
    </source>
</reference>
<feature type="transmembrane region" description="Helical" evidence="1">
    <location>
        <begin position="170"/>
        <end position="194"/>
    </location>
</feature>